<reference evidence="1 2" key="1">
    <citation type="submission" date="2019-04" db="EMBL/GenBank/DDBJ databases">
        <title>Sphingobacterium olei sp. nov., isolated from oil-contaminated soil.</title>
        <authorList>
            <person name="Liu B."/>
        </authorList>
    </citation>
    <scope>NUCLEOTIDE SEQUENCE [LARGE SCALE GENOMIC DNA]</scope>
    <source>
        <strain evidence="1 2">HAL-9</strain>
    </source>
</reference>
<comment type="caution">
    <text evidence="1">The sequence shown here is derived from an EMBL/GenBank/DDBJ whole genome shotgun (WGS) entry which is preliminary data.</text>
</comment>
<name>A0A4U0NYN9_9SPHI</name>
<dbReference type="OrthoDB" id="9788959at2"/>
<dbReference type="RefSeq" id="WP_136901929.1">
    <property type="nucleotide sequence ID" value="NZ_SUME01000005.1"/>
</dbReference>
<evidence type="ECO:0008006" key="3">
    <source>
        <dbReference type="Google" id="ProtNLM"/>
    </source>
</evidence>
<organism evidence="1 2">
    <name type="scientific">Sphingobacterium olei</name>
    <dbReference type="NCBI Taxonomy" id="2571155"/>
    <lineage>
        <taxon>Bacteria</taxon>
        <taxon>Pseudomonadati</taxon>
        <taxon>Bacteroidota</taxon>
        <taxon>Sphingobacteriia</taxon>
        <taxon>Sphingobacteriales</taxon>
        <taxon>Sphingobacteriaceae</taxon>
        <taxon>Sphingobacterium</taxon>
    </lineage>
</organism>
<dbReference type="EMBL" id="SUME01000005">
    <property type="protein sequence ID" value="TJZ59987.1"/>
    <property type="molecule type" value="Genomic_DNA"/>
</dbReference>
<dbReference type="Proteomes" id="UP000306808">
    <property type="component" value="Unassembled WGS sequence"/>
</dbReference>
<sequence length="285" mass="31922">MNTIVLLTDFSDPARHAFEALLTVAKQTYIQRVIIYHSYGYTTHHVHPVGGVMIPPPPMLPDAKETADTKTKLRLMQEELLNISPTTQVRSWDDQLLVEDALHEITQSTPVDLVIMGIQGADDNGQNSIGTIPNSLIQMHAYNIMLVPSMRQSFSIKQALLAVDLDSLQDRLPVDTIYHLQDIFKLQWHVVNVNLGKPVKADLVAANIISEQRYLHDTLDKLDPTYAYVADEDLVSGVTTYAALHNIDILVTVPRKLGFFASLFHSRSSKKLALHTNIPILMLVK</sequence>
<gene>
    <name evidence="1" type="ORF">FAZ15_13955</name>
</gene>
<proteinExistence type="predicted"/>
<dbReference type="SUPFAM" id="SSF52402">
    <property type="entry name" value="Adenine nucleotide alpha hydrolases-like"/>
    <property type="match status" value="2"/>
</dbReference>
<evidence type="ECO:0000313" key="1">
    <source>
        <dbReference type="EMBL" id="TJZ59987.1"/>
    </source>
</evidence>
<dbReference type="Gene3D" id="3.40.50.12370">
    <property type="match status" value="1"/>
</dbReference>
<keyword evidence="2" id="KW-1185">Reference proteome</keyword>
<protein>
    <recommendedName>
        <fullName evidence="3">Universal stress protein</fullName>
    </recommendedName>
</protein>
<evidence type="ECO:0000313" key="2">
    <source>
        <dbReference type="Proteomes" id="UP000306808"/>
    </source>
</evidence>
<accession>A0A4U0NYN9</accession>
<dbReference type="AlphaFoldDB" id="A0A4U0NYN9"/>